<name>A0AA36IUM0_9DINO</name>
<feature type="transmembrane region" description="Helical" evidence="1">
    <location>
        <begin position="109"/>
        <end position="130"/>
    </location>
</feature>
<protein>
    <submittedName>
        <fullName evidence="2">Uncharacterized protein</fullName>
    </submittedName>
</protein>
<feature type="transmembrane region" description="Helical" evidence="1">
    <location>
        <begin position="411"/>
        <end position="429"/>
    </location>
</feature>
<organism evidence="2 3">
    <name type="scientific">Effrenium voratum</name>
    <dbReference type="NCBI Taxonomy" id="2562239"/>
    <lineage>
        <taxon>Eukaryota</taxon>
        <taxon>Sar</taxon>
        <taxon>Alveolata</taxon>
        <taxon>Dinophyceae</taxon>
        <taxon>Suessiales</taxon>
        <taxon>Symbiodiniaceae</taxon>
        <taxon>Effrenium</taxon>
    </lineage>
</organism>
<dbReference type="Proteomes" id="UP001178507">
    <property type="component" value="Unassembled WGS sequence"/>
</dbReference>
<keyword evidence="3" id="KW-1185">Reference proteome</keyword>
<feature type="transmembrane region" description="Helical" evidence="1">
    <location>
        <begin position="39"/>
        <end position="60"/>
    </location>
</feature>
<keyword evidence="1" id="KW-0472">Membrane</keyword>
<gene>
    <name evidence="2" type="ORF">EVOR1521_LOCUS18695</name>
</gene>
<sequence>MEKQSIAENQSIADAKVKAAYGACEDVPVMEEWSQPDVLLMNIWSALGQILVPMGLVVVYNNPGVFHASSSQDAEQTRRFFMQCQNQGHSWQVEWACVWTTPAVRLFPVLGVSLPVLLALWKVLHLRAYYMFMRNRIMICFAAGSRLGFKCGLALSVIFAHALAHFALLIFFGHPCEEEHCRGQHILNTGWKDFLNDPATLQRDKTFVLAATRLAVQYIVPGALSLIFVFGMDNFVAELVPMGLYFDHLPSKRYENLGRYMYIKEDVIEVAVKRIMASASELQPQSMEQLCLRFQETAKAMQCKQLGESADLEEETQSESLQLEEKGFAAGVRELILLEWWPLRLLLEFPLVDEVSVRFCQFLAAHLVASTVLLGLMTTTILRRCVILVRTEMMDLESGDFIPEPDAIYPFAWYLCLGLVLGVATCRVLSLTWRVTLRLTQSPEPTEP</sequence>
<dbReference type="AlphaFoldDB" id="A0AA36IUM0"/>
<comment type="caution">
    <text evidence="2">The sequence shown here is derived from an EMBL/GenBank/DDBJ whole genome shotgun (WGS) entry which is preliminary data.</text>
</comment>
<reference evidence="2" key="1">
    <citation type="submission" date="2023-08" db="EMBL/GenBank/DDBJ databases">
        <authorList>
            <person name="Chen Y."/>
            <person name="Shah S."/>
            <person name="Dougan E. K."/>
            <person name="Thang M."/>
            <person name="Chan C."/>
        </authorList>
    </citation>
    <scope>NUCLEOTIDE SEQUENCE</scope>
</reference>
<keyword evidence="1" id="KW-1133">Transmembrane helix</keyword>
<evidence type="ECO:0000256" key="1">
    <source>
        <dbReference type="SAM" id="Phobius"/>
    </source>
</evidence>
<proteinExistence type="predicted"/>
<evidence type="ECO:0000313" key="2">
    <source>
        <dbReference type="EMBL" id="CAJ1393941.1"/>
    </source>
</evidence>
<keyword evidence="1" id="KW-0812">Transmembrane</keyword>
<accession>A0AA36IUM0</accession>
<dbReference type="EMBL" id="CAUJNA010002680">
    <property type="protein sequence ID" value="CAJ1393941.1"/>
    <property type="molecule type" value="Genomic_DNA"/>
</dbReference>
<evidence type="ECO:0000313" key="3">
    <source>
        <dbReference type="Proteomes" id="UP001178507"/>
    </source>
</evidence>
<feature type="transmembrane region" description="Helical" evidence="1">
    <location>
        <begin position="151"/>
        <end position="172"/>
    </location>
</feature>